<keyword evidence="6" id="KW-0808">Transferase</keyword>
<keyword evidence="12" id="KW-1133">Transmembrane helix</keyword>
<evidence type="ECO:0000256" key="8">
    <source>
        <dbReference type="ARBA" id="ARBA00022777"/>
    </source>
</evidence>
<comment type="catalytic activity">
    <reaction evidence="1">
        <text>ATP + protein L-histidine = ADP + protein N-phospho-L-histidine.</text>
        <dbReference type="EC" id="2.7.13.3"/>
    </reaction>
</comment>
<dbReference type="PANTHER" id="PTHR45453:SF1">
    <property type="entry name" value="PHOSPHATE REGULON SENSOR PROTEIN PHOR"/>
    <property type="match status" value="1"/>
</dbReference>
<keyword evidence="7" id="KW-0547">Nucleotide-binding</keyword>
<evidence type="ECO:0000256" key="12">
    <source>
        <dbReference type="SAM" id="Phobius"/>
    </source>
</evidence>
<dbReference type="InterPro" id="IPR050351">
    <property type="entry name" value="BphY/WalK/GraS-like"/>
</dbReference>
<evidence type="ECO:0000256" key="9">
    <source>
        <dbReference type="ARBA" id="ARBA00022840"/>
    </source>
</evidence>
<evidence type="ECO:0000256" key="6">
    <source>
        <dbReference type="ARBA" id="ARBA00022679"/>
    </source>
</evidence>
<keyword evidence="12" id="KW-0812">Transmembrane</keyword>
<protein>
    <recommendedName>
        <fullName evidence="3">histidine kinase</fullName>
        <ecNumber evidence="3">2.7.13.3</ecNumber>
    </recommendedName>
</protein>
<dbReference type="Gene3D" id="1.10.287.130">
    <property type="match status" value="1"/>
</dbReference>
<evidence type="ECO:0000259" key="13">
    <source>
        <dbReference type="PROSITE" id="PS50109"/>
    </source>
</evidence>
<proteinExistence type="predicted"/>
<dbReference type="Pfam" id="PF02518">
    <property type="entry name" value="HATPase_c"/>
    <property type="match status" value="1"/>
</dbReference>
<keyword evidence="4" id="KW-1003">Cell membrane</keyword>
<dbReference type="PROSITE" id="PS50109">
    <property type="entry name" value="HIS_KIN"/>
    <property type="match status" value="1"/>
</dbReference>
<dbReference type="AlphaFoldDB" id="A0A0F9J6Z6"/>
<evidence type="ECO:0000256" key="4">
    <source>
        <dbReference type="ARBA" id="ARBA00022475"/>
    </source>
</evidence>
<feature type="transmembrane region" description="Helical" evidence="12">
    <location>
        <begin position="12"/>
        <end position="31"/>
    </location>
</feature>
<dbReference type="EC" id="2.7.13.3" evidence="3"/>
<sequence>MSTKNNLPASSYTYLFAATLLTIAAGALIFLEPLPTLITLLLLASAFSFSIKSSATLYNRKTQNIFKDLNKQIDNIEKQEPVQTYDAQTGDLINRLHDLVQKNARLTVQSKQLQKVFENIPSGLILLDKDTKTVSLNEPAKNLLDLGSAKKTKTLESINAKQIKDLANEAISGKHAQKKIQFSHNQKTIEARAIPFQKKTNNKFKFLGGLITLQDTTRVDALADVKKDFVANVSHDLRTPITSIRSLTEALLAGAKDDPQTLERFLNELDQQSERLSSLARDILDLSKIENKNTLTKEKLAIGPLLKQSVKAMEHQAEAKKIALELNIKDRPQAKIDAEQLIKAFNNLLDNSIKYTPANGTVSVSLAANNGHVKISVKDTGIGISQKSLPRIFERFYRVSKSRSIKSGGTGLGLSIVKHVIENHNGEVSVKSQLGKGSEFIITLPK</sequence>
<dbReference type="InterPro" id="IPR036097">
    <property type="entry name" value="HisK_dim/P_sf"/>
</dbReference>
<evidence type="ECO:0000256" key="2">
    <source>
        <dbReference type="ARBA" id="ARBA00004236"/>
    </source>
</evidence>
<dbReference type="InterPro" id="IPR036890">
    <property type="entry name" value="HATPase_C_sf"/>
</dbReference>
<dbReference type="CDD" id="cd00082">
    <property type="entry name" value="HisKA"/>
    <property type="match status" value="1"/>
</dbReference>
<dbReference type="SUPFAM" id="SSF55874">
    <property type="entry name" value="ATPase domain of HSP90 chaperone/DNA topoisomerase II/histidine kinase"/>
    <property type="match status" value="1"/>
</dbReference>
<evidence type="ECO:0000256" key="10">
    <source>
        <dbReference type="ARBA" id="ARBA00023012"/>
    </source>
</evidence>
<dbReference type="SUPFAM" id="SSF47384">
    <property type="entry name" value="Homodimeric domain of signal transducing histidine kinase"/>
    <property type="match status" value="1"/>
</dbReference>
<dbReference type="FunFam" id="3.30.565.10:FF:000006">
    <property type="entry name" value="Sensor histidine kinase WalK"/>
    <property type="match status" value="1"/>
</dbReference>
<dbReference type="GO" id="GO:0005886">
    <property type="term" value="C:plasma membrane"/>
    <property type="evidence" value="ECO:0007669"/>
    <property type="project" value="UniProtKB-SubCell"/>
</dbReference>
<dbReference type="InterPro" id="IPR003661">
    <property type="entry name" value="HisK_dim/P_dom"/>
</dbReference>
<dbReference type="GO" id="GO:0005524">
    <property type="term" value="F:ATP binding"/>
    <property type="evidence" value="ECO:0007669"/>
    <property type="project" value="UniProtKB-KW"/>
</dbReference>
<keyword evidence="10" id="KW-0902">Two-component regulatory system</keyword>
<name>A0A0F9J6Z6_9ZZZZ</name>
<dbReference type="InterPro" id="IPR005467">
    <property type="entry name" value="His_kinase_dom"/>
</dbReference>
<keyword evidence="8" id="KW-0418">Kinase</keyword>
<dbReference type="GO" id="GO:0004721">
    <property type="term" value="F:phosphoprotein phosphatase activity"/>
    <property type="evidence" value="ECO:0007669"/>
    <property type="project" value="TreeGrafter"/>
</dbReference>
<evidence type="ECO:0000313" key="14">
    <source>
        <dbReference type="EMBL" id="KKM65559.1"/>
    </source>
</evidence>
<dbReference type="PRINTS" id="PR00344">
    <property type="entry name" value="BCTRLSENSOR"/>
</dbReference>
<dbReference type="Pfam" id="PF00512">
    <property type="entry name" value="HisKA"/>
    <property type="match status" value="1"/>
</dbReference>
<dbReference type="InterPro" id="IPR004358">
    <property type="entry name" value="Sig_transdc_His_kin-like_C"/>
</dbReference>
<dbReference type="FunFam" id="1.10.287.130:FF:000008">
    <property type="entry name" value="Two-component sensor histidine kinase"/>
    <property type="match status" value="1"/>
</dbReference>
<dbReference type="Gene3D" id="3.30.565.10">
    <property type="entry name" value="Histidine kinase-like ATPase, C-terminal domain"/>
    <property type="match status" value="1"/>
</dbReference>
<dbReference type="InterPro" id="IPR003594">
    <property type="entry name" value="HATPase_dom"/>
</dbReference>
<evidence type="ECO:0000256" key="5">
    <source>
        <dbReference type="ARBA" id="ARBA00022553"/>
    </source>
</evidence>
<keyword evidence="9" id="KW-0067">ATP-binding</keyword>
<evidence type="ECO:0000256" key="1">
    <source>
        <dbReference type="ARBA" id="ARBA00000085"/>
    </source>
</evidence>
<evidence type="ECO:0000256" key="3">
    <source>
        <dbReference type="ARBA" id="ARBA00012438"/>
    </source>
</evidence>
<organism evidence="14">
    <name type="scientific">marine sediment metagenome</name>
    <dbReference type="NCBI Taxonomy" id="412755"/>
    <lineage>
        <taxon>unclassified sequences</taxon>
        <taxon>metagenomes</taxon>
        <taxon>ecological metagenomes</taxon>
    </lineage>
</organism>
<dbReference type="Gene3D" id="3.30.450.20">
    <property type="entry name" value="PAS domain"/>
    <property type="match status" value="1"/>
</dbReference>
<comment type="subcellular location">
    <subcellularLocation>
        <location evidence="2">Cell membrane</location>
    </subcellularLocation>
</comment>
<feature type="domain" description="Histidine kinase" evidence="13">
    <location>
        <begin position="232"/>
        <end position="446"/>
    </location>
</feature>
<dbReference type="GO" id="GO:0000155">
    <property type="term" value="F:phosphorelay sensor kinase activity"/>
    <property type="evidence" value="ECO:0007669"/>
    <property type="project" value="InterPro"/>
</dbReference>
<dbReference type="EMBL" id="LAZR01010705">
    <property type="protein sequence ID" value="KKM65559.1"/>
    <property type="molecule type" value="Genomic_DNA"/>
</dbReference>
<dbReference type="CDD" id="cd00075">
    <property type="entry name" value="HATPase"/>
    <property type="match status" value="1"/>
</dbReference>
<keyword evidence="11 12" id="KW-0472">Membrane</keyword>
<accession>A0A0F9J6Z6</accession>
<dbReference type="SMART" id="SM00387">
    <property type="entry name" value="HATPase_c"/>
    <property type="match status" value="1"/>
</dbReference>
<dbReference type="PANTHER" id="PTHR45453">
    <property type="entry name" value="PHOSPHATE REGULON SENSOR PROTEIN PHOR"/>
    <property type="match status" value="1"/>
</dbReference>
<evidence type="ECO:0000256" key="11">
    <source>
        <dbReference type="ARBA" id="ARBA00023136"/>
    </source>
</evidence>
<dbReference type="GO" id="GO:0016036">
    <property type="term" value="P:cellular response to phosphate starvation"/>
    <property type="evidence" value="ECO:0007669"/>
    <property type="project" value="TreeGrafter"/>
</dbReference>
<keyword evidence="5" id="KW-0597">Phosphoprotein</keyword>
<comment type="caution">
    <text evidence="14">The sequence shown here is derived from an EMBL/GenBank/DDBJ whole genome shotgun (WGS) entry which is preliminary data.</text>
</comment>
<dbReference type="SMART" id="SM00388">
    <property type="entry name" value="HisKA"/>
    <property type="match status" value="1"/>
</dbReference>
<evidence type="ECO:0000256" key="7">
    <source>
        <dbReference type="ARBA" id="ARBA00022741"/>
    </source>
</evidence>
<reference evidence="14" key="1">
    <citation type="journal article" date="2015" name="Nature">
        <title>Complex archaea that bridge the gap between prokaryotes and eukaryotes.</title>
        <authorList>
            <person name="Spang A."/>
            <person name="Saw J.H."/>
            <person name="Jorgensen S.L."/>
            <person name="Zaremba-Niedzwiedzka K."/>
            <person name="Martijn J."/>
            <person name="Lind A.E."/>
            <person name="van Eijk R."/>
            <person name="Schleper C."/>
            <person name="Guy L."/>
            <person name="Ettema T.J."/>
        </authorList>
    </citation>
    <scope>NUCLEOTIDE SEQUENCE</scope>
</reference>
<gene>
    <name evidence="14" type="ORF">LCGC14_1490050</name>
</gene>